<dbReference type="EMBL" id="JADINC010000031">
    <property type="protein sequence ID" value="MBO8425264.1"/>
    <property type="molecule type" value="Genomic_DNA"/>
</dbReference>
<proteinExistence type="predicted"/>
<reference evidence="1" key="2">
    <citation type="journal article" date="2021" name="PeerJ">
        <title>Extensive microbial diversity within the chicken gut microbiome revealed by metagenomics and culture.</title>
        <authorList>
            <person name="Gilroy R."/>
            <person name="Ravi A."/>
            <person name="Getino M."/>
            <person name="Pursley I."/>
            <person name="Horton D.L."/>
            <person name="Alikhan N.F."/>
            <person name="Baker D."/>
            <person name="Gharbi K."/>
            <person name="Hall N."/>
            <person name="Watson M."/>
            <person name="Adriaenssens E.M."/>
            <person name="Foster-Nyarko E."/>
            <person name="Jarju S."/>
            <person name="Secka A."/>
            <person name="Antonio M."/>
            <person name="Oren A."/>
            <person name="Chaudhuri R.R."/>
            <person name="La Ragione R."/>
            <person name="Hildebrand F."/>
            <person name="Pallen M.J."/>
        </authorList>
    </citation>
    <scope>NUCLEOTIDE SEQUENCE</scope>
    <source>
        <strain evidence="1">8207</strain>
    </source>
</reference>
<evidence type="ECO:0000313" key="1">
    <source>
        <dbReference type="EMBL" id="MBO8425264.1"/>
    </source>
</evidence>
<evidence type="ECO:0000313" key="2">
    <source>
        <dbReference type="Proteomes" id="UP000823630"/>
    </source>
</evidence>
<reference evidence="1" key="1">
    <citation type="submission" date="2020-10" db="EMBL/GenBank/DDBJ databases">
        <authorList>
            <person name="Gilroy R."/>
        </authorList>
    </citation>
    <scope>NUCLEOTIDE SEQUENCE</scope>
    <source>
        <strain evidence="1">8207</strain>
    </source>
</reference>
<protein>
    <submittedName>
        <fullName evidence="1">DUF721 domain-containing protein</fullName>
    </submittedName>
</protein>
<dbReference type="InterPro" id="IPR007922">
    <property type="entry name" value="DciA-like"/>
</dbReference>
<name>A0A9D9DHB2_9PROT</name>
<dbReference type="Proteomes" id="UP000823630">
    <property type="component" value="Unassembled WGS sequence"/>
</dbReference>
<sequence length="110" mass="12421">MSNQPTKKIYTRTARPQTIAGAMGGLLRIFGIRASDADLTMRWAEIMGPEIANIANIVAIKKMRDGRFNITLRPINPAFTLQLSYMSDEIKNKINKYFGRDAVAKISFRK</sequence>
<organism evidence="1 2">
    <name type="scientific">Candidatus Enterousia avistercoris</name>
    <dbReference type="NCBI Taxonomy" id="2840788"/>
    <lineage>
        <taxon>Bacteria</taxon>
        <taxon>Pseudomonadati</taxon>
        <taxon>Pseudomonadota</taxon>
        <taxon>Alphaproteobacteria</taxon>
        <taxon>Candidatus Enterousia</taxon>
    </lineage>
</organism>
<comment type="caution">
    <text evidence="1">The sequence shown here is derived from an EMBL/GenBank/DDBJ whole genome shotgun (WGS) entry which is preliminary data.</text>
</comment>
<accession>A0A9D9DHB2</accession>
<dbReference type="AlphaFoldDB" id="A0A9D9DHB2"/>
<dbReference type="Pfam" id="PF05258">
    <property type="entry name" value="DciA"/>
    <property type="match status" value="1"/>
</dbReference>
<gene>
    <name evidence="1" type="ORF">IAC69_02160</name>
</gene>